<dbReference type="EMBL" id="JAAGBB010000021">
    <property type="protein sequence ID" value="MBR0666268.1"/>
    <property type="molecule type" value="Genomic_DNA"/>
</dbReference>
<feature type="transmembrane region" description="Helical" evidence="2">
    <location>
        <begin position="162"/>
        <end position="180"/>
    </location>
</feature>
<protein>
    <submittedName>
        <fullName evidence="3">Uncharacterized protein</fullName>
    </submittedName>
</protein>
<evidence type="ECO:0000256" key="1">
    <source>
        <dbReference type="SAM" id="MobiDB-lite"/>
    </source>
</evidence>
<keyword evidence="4" id="KW-1185">Reference proteome</keyword>
<keyword evidence="2" id="KW-1133">Transmembrane helix</keyword>
<reference evidence="4" key="1">
    <citation type="journal article" date="2021" name="Syst. Appl. Microbiol.">
        <title>Roseomonas hellenica sp. nov., isolated from roots of wild-growing Alkanna tinctoria.</title>
        <authorList>
            <person name="Rat A."/>
            <person name="Naranjo H.D."/>
            <person name="Lebbe L."/>
            <person name="Cnockaert M."/>
            <person name="Krigas N."/>
            <person name="Grigoriadou K."/>
            <person name="Maloupa E."/>
            <person name="Willems A."/>
        </authorList>
    </citation>
    <scope>NUCLEOTIDE SEQUENCE [LARGE SCALE GENOMIC DNA]</scope>
    <source>
        <strain evidence="4">LMG 31523</strain>
    </source>
</reference>
<dbReference type="RefSeq" id="WP_211853941.1">
    <property type="nucleotide sequence ID" value="NZ_JAAGBB010000021.1"/>
</dbReference>
<evidence type="ECO:0000256" key="2">
    <source>
        <dbReference type="SAM" id="Phobius"/>
    </source>
</evidence>
<feature type="region of interest" description="Disordered" evidence="1">
    <location>
        <begin position="262"/>
        <end position="328"/>
    </location>
</feature>
<name>A0ABS5F136_9PROT</name>
<dbReference type="Proteomes" id="UP001196870">
    <property type="component" value="Unassembled WGS sequence"/>
</dbReference>
<keyword evidence="2" id="KW-0812">Transmembrane</keyword>
<evidence type="ECO:0000313" key="3">
    <source>
        <dbReference type="EMBL" id="MBR0666268.1"/>
    </source>
</evidence>
<keyword evidence="2" id="KW-0472">Membrane</keyword>
<feature type="compositionally biased region" description="Low complexity" evidence="1">
    <location>
        <begin position="273"/>
        <end position="290"/>
    </location>
</feature>
<organism evidence="3 4">
    <name type="scientific">Plastoroseomonas hellenica</name>
    <dbReference type="NCBI Taxonomy" id="2687306"/>
    <lineage>
        <taxon>Bacteria</taxon>
        <taxon>Pseudomonadati</taxon>
        <taxon>Pseudomonadota</taxon>
        <taxon>Alphaproteobacteria</taxon>
        <taxon>Acetobacterales</taxon>
        <taxon>Acetobacteraceae</taxon>
        <taxon>Plastoroseomonas</taxon>
    </lineage>
</organism>
<gene>
    <name evidence="3" type="ORF">GXW71_18040</name>
</gene>
<feature type="compositionally biased region" description="Low complexity" evidence="1">
    <location>
        <begin position="214"/>
        <end position="223"/>
    </location>
</feature>
<proteinExistence type="predicted"/>
<feature type="region of interest" description="Disordered" evidence="1">
    <location>
        <begin position="1"/>
        <end position="21"/>
    </location>
</feature>
<accession>A0ABS5F136</accession>
<feature type="region of interest" description="Disordered" evidence="1">
    <location>
        <begin position="199"/>
        <end position="242"/>
    </location>
</feature>
<sequence>MAPAANRQGATPIGEPGPQEGRHWLDAEWTVLPAEALPGLPGAPRCGKRRFVLLHPVRGVAILDIWPSAGVPEETPESLDAELQLAGFLRRLDPRLPALRIHLAETELPNLPKVLARTYAGTGPLELPEGDAWIAAVHASLAAPVPAAGRARPRRLARRHHLAAGFAVLAMLTGFGLFFADGQIFAEDTQPSLAPASAFAGVGQAPSGPDEARPAPLAAAGPERPGPEPMPTETASAEPASESDAIALPLTVASREGVAAEALAEPDAPPPVSTAAPPAASSPAAGVAGPRTGTLLKPFGRPIPMFREARPTRFTQAQEQKPPRALRR</sequence>
<evidence type="ECO:0000313" key="4">
    <source>
        <dbReference type="Proteomes" id="UP001196870"/>
    </source>
</evidence>
<comment type="caution">
    <text evidence="3">The sequence shown here is derived from an EMBL/GenBank/DDBJ whole genome shotgun (WGS) entry which is preliminary data.</text>
</comment>